<dbReference type="KEGG" id="scy:SCATT_54680"/>
<gene>
    <name evidence="1" type="ordered locus">SCATT_54680</name>
</gene>
<dbReference type="eggNOG" id="COG3473">
    <property type="taxonomic scope" value="Bacteria"/>
</dbReference>
<dbReference type="Gene3D" id="3.40.50.12500">
    <property type="match status" value="1"/>
</dbReference>
<dbReference type="PANTHER" id="PTHR40267:SF1">
    <property type="entry name" value="BLR3294 PROTEIN"/>
    <property type="match status" value="1"/>
</dbReference>
<dbReference type="InterPro" id="IPR026286">
    <property type="entry name" value="MaiA/AMDase"/>
</dbReference>
<dbReference type="STRING" id="1003195.SCATT_54680"/>
<evidence type="ECO:0000313" key="2">
    <source>
        <dbReference type="Proteomes" id="UP000007842"/>
    </source>
</evidence>
<dbReference type="HOGENOM" id="CLU_068086_2_0_11"/>
<dbReference type="EMBL" id="CP003219">
    <property type="protein sequence ID" value="AEW97839.1"/>
    <property type="molecule type" value="Genomic_DNA"/>
</dbReference>
<dbReference type="InterPro" id="IPR053714">
    <property type="entry name" value="Iso_Racemase_Enz_sf"/>
</dbReference>
<keyword evidence="2" id="KW-1185">Reference proteome</keyword>
<dbReference type="Proteomes" id="UP000007842">
    <property type="component" value="Chromosome"/>
</dbReference>
<dbReference type="PATRIC" id="fig|1003195.29.peg.5453"/>
<dbReference type="PANTHER" id="PTHR40267">
    <property type="entry name" value="BLR3294 PROTEIN"/>
    <property type="match status" value="1"/>
</dbReference>
<dbReference type="AlphaFoldDB" id="G8WY68"/>
<organism evidence="1 2">
    <name type="scientific">Streptantibioticus cattleyicolor (strain ATCC 35852 / DSM 46488 / JCM 4925 / NBRC 14057 / NRRL 8057)</name>
    <name type="common">Streptomyces cattleya</name>
    <dbReference type="NCBI Taxonomy" id="1003195"/>
    <lineage>
        <taxon>Bacteria</taxon>
        <taxon>Bacillati</taxon>
        <taxon>Actinomycetota</taxon>
        <taxon>Actinomycetes</taxon>
        <taxon>Kitasatosporales</taxon>
        <taxon>Streptomycetaceae</taxon>
        <taxon>Streptantibioticus</taxon>
    </lineage>
</organism>
<evidence type="ECO:0000313" key="1">
    <source>
        <dbReference type="EMBL" id="AEW97839.1"/>
    </source>
</evidence>
<proteinExistence type="predicted"/>
<dbReference type="PIRSF" id="PIRSF015736">
    <property type="entry name" value="MI"/>
    <property type="match status" value="1"/>
</dbReference>
<dbReference type="Pfam" id="PF17645">
    <property type="entry name" value="Amdase"/>
    <property type="match status" value="1"/>
</dbReference>
<name>G8WY68_STREN</name>
<protein>
    <submittedName>
        <fullName evidence="1">Decarboxylase</fullName>
    </submittedName>
</protein>
<reference evidence="2" key="1">
    <citation type="submission" date="2011-12" db="EMBL/GenBank/DDBJ databases">
        <title>Complete genome sequence of Streptomyces cattleya strain DSM 46488.</title>
        <authorList>
            <person name="Ou H.-Y."/>
            <person name="Li P."/>
            <person name="Zhao C."/>
            <person name="O'Hagan D."/>
            <person name="Deng Z."/>
        </authorList>
    </citation>
    <scope>NUCLEOTIDE SEQUENCE [LARGE SCALE GENOMIC DNA]</scope>
    <source>
        <strain evidence="2">ATCC 35852 / DSM 46488 / JCM 4925 / NBRC 14057 / NRRL 8057</strain>
    </source>
</reference>
<sequence length="236" mass="24972">MPQRRVGVVASYDFERDRELWRWAPPEVTLFMARTAPVSGGDPLLMSSALARPEHLARPTREVCAIGAEVVVLACTACSFVAGAAGERALRRAMLDFGAPTALTTGEAVVDAFAALRVRRIAVVHPYPPHVARRLRGFLADSGLDVARLTGRELARDGTRALSYADVAALARDGDDPGAEALFLGSTALPSYDLIAPLEEELGKPVVSANQAVVWAALRALGTAAYGPGQRLVSGT</sequence>
<accession>G8WY68</accession>